<dbReference type="NCBIfam" id="NF033519">
    <property type="entry name" value="transpos_ISAzo13"/>
    <property type="match status" value="1"/>
</dbReference>
<accession>A0A8J6XE93</accession>
<protein>
    <submittedName>
        <fullName evidence="1">ISAzo13 family transposase</fullName>
    </submittedName>
</protein>
<evidence type="ECO:0000313" key="2">
    <source>
        <dbReference type="Proteomes" id="UP000629098"/>
    </source>
</evidence>
<name>A0A8J6XE93_9CYAN</name>
<keyword evidence="2" id="KW-1185">Reference proteome</keyword>
<dbReference type="InterPro" id="IPR011518">
    <property type="entry name" value="Transposase_36"/>
</dbReference>
<gene>
    <name evidence="1" type="ORF">ICL16_01985</name>
</gene>
<reference evidence="1" key="1">
    <citation type="submission" date="2020-09" db="EMBL/GenBank/DDBJ databases">
        <title>Iningainema tapete sp. nov. (Scytonemataceae, Cyanobacteria) from greenhouses in central Florida (USA) produces two types of nodularin with biosynthetic potential for microcystin-LR and anabaenopeptins.</title>
        <authorList>
            <person name="Berthold D.E."/>
            <person name="Lefler F.W."/>
            <person name="Huang I.-S."/>
            <person name="Abdulla H."/>
            <person name="Zimba P.V."/>
            <person name="Laughinghouse H.D. IV."/>
        </authorList>
    </citation>
    <scope>NUCLEOTIDE SEQUENCE</scope>
    <source>
        <strain evidence="1">BLCCT55</strain>
    </source>
</reference>
<sequence>MGNLYREGSAYTTEPIEVFDHDFPSLATGVAIPHGLYDLNDNIGYVQIGKSHDTSEFACDSIRYWWNHYGKNRYPLATSILLLCDGGGSNSSRYYVFKEALQALVDEIGISICIAHYPPYISKYNPIEHRLFPHLSAPVRKSFLTVQIRYPN</sequence>
<dbReference type="Pfam" id="PF07592">
    <property type="entry name" value="DDE_Tnp_ISAZ013"/>
    <property type="match status" value="1"/>
</dbReference>
<dbReference type="EMBL" id="JACXAE010000009">
    <property type="protein sequence ID" value="MBD2770922.1"/>
    <property type="molecule type" value="Genomic_DNA"/>
</dbReference>
<proteinExistence type="predicted"/>
<evidence type="ECO:0000313" key="1">
    <source>
        <dbReference type="EMBL" id="MBD2770922.1"/>
    </source>
</evidence>
<dbReference type="AlphaFoldDB" id="A0A8J6XE93"/>
<dbReference type="Proteomes" id="UP000629098">
    <property type="component" value="Unassembled WGS sequence"/>
</dbReference>
<comment type="caution">
    <text evidence="1">The sequence shown here is derived from an EMBL/GenBank/DDBJ whole genome shotgun (WGS) entry which is preliminary data.</text>
</comment>
<organism evidence="1 2">
    <name type="scientific">Iningainema tapete BLCC-T55</name>
    <dbReference type="NCBI Taxonomy" id="2748662"/>
    <lineage>
        <taxon>Bacteria</taxon>
        <taxon>Bacillati</taxon>
        <taxon>Cyanobacteriota</taxon>
        <taxon>Cyanophyceae</taxon>
        <taxon>Nostocales</taxon>
        <taxon>Scytonemataceae</taxon>
        <taxon>Iningainema tapete</taxon>
    </lineage>
</organism>